<protein>
    <submittedName>
        <fullName evidence="3">Uncharacterized protein</fullName>
    </submittedName>
</protein>
<dbReference type="AlphaFoldDB" id="A0A1W0X597"/>
<keyword evidence="4" id="KW-1185">Reference proteome</keyword>
<feature type="region of interest" description="Disordered" evidence="2">
    <location>
        <begin position="57"/>
        <end position="77"/>
    </location>
</feature>
<feature type="coiled-coil region" evidence="1">
    <location>
        <begin position="173"/>
        <end position="221"/>
    </location>
</feature>
<dbReference type="PANTHER" id="PTHR23306:SF3">
    <property type="entry name" value="TUMOR SUPPRESSOR PROTEIN 101"/>
    <property type="match status" value="1"/>
</dbReference>
<evidence type="ECO:0000313" key="3">
    <source>
        <dbReference type="EMBL" id="OQV22510.1"/>
    </source>
</evidence>
<dbReference type="PANTHER" id="PTHR23306">
    <property type="entry name" value="TUMOR SUSCEPTIBILITY GENE 101 PROTEIN-RELATED"/>
    <property type="match status" value="1"/>
</dbReference>
<feature type="region of interest" description="Disordered" evidence="2">
    <location>
        <begin position="1"/>
        <end position="35"/>
    </location>
</feature>
<organism evidence="3 4">
    <name type="scientific">Hypsibius exemplaris</name>
    <name type="common">Freshwater tardigrade</name>
    <dbReference type="NCBI Taxonomy" id="2072580"/>
    <lineage>
        <taxon>Eukaryota</taxon>
        <taxon>Metazoa</taxon>
        <taxon>Ecdysozoa</taxon>
        <taxon>Tardigrada</taxon>
        <taxon>Eutardigrada</taxon>
        <taxon>Parachela</taxon>
        <taxon>Hypsibioidea</taxon>
        <taxon>Hypsibiidae</taxon>
        <taxon>Hypsibius</taxon>
    </lineage>
</organism>
<name>A0A1W0X597_HYPEX</name>
<accession>A0A1W0X597</accession>
<feature type="compositionally biased region" description="Polar residues" evidence="2">
    <location>
        <begin position="15"/>
        <end position="30"/>
    </location>
</feature>
<dbReference type="GO" id="GO:0000813">
    <property type="term" value="C:ESCRT I complex"/>
    <property type="evidence" value="ECO:0007669"/>
    <property type="project" value="TreeGrafter"/>
</dbReference>
<dbReference type="EMBL" id="MTYJ01000017">
    <property type="protein sequence ID" value="OQV22510.1"/>
    <property type="molecule type" value="Genomic_DNA"/>
</dbReference>
<dbReference type="OrthoDB" id="306304at2759"/>
<evidence type="ECO:0000256" key="2">
    <source>
        <dbReference type="SAM" id="MobiDB-lite"/>
    </source>
</evidence>
<evidence type="ECO:0000313" key="4">
    <source>
        <dbReference type="Proteomes" id="UP000192578"/>
    </source>
</evidence>
<dbReference type="Gene3D" id="6.10.250.370">
    <property type="match status" value="1"/>
</dbReference>
<comment type="caution">
    <text evidence="3">The sequence shown here is derived from an EMBL/GenBank/DDBJ whole genome shotgun (WGS) entry which is preliminary data.</text>
</comment>
<reference evidence="4" key="1">
    <citation type="submission" date="2017-01" db="EMBL/GenBank/DDBJ databases">
        <title>Comparative genomics of anhydrobiosis in the tardigrade Hypsibius dujardini.</title>
        <authorList>
            <person name="Yoshida Y."/>
            <person name="Koutsovoulos G."/>
            <person name="Laetsch D."/>
            <person name="Stevens L."/>
            <person name="Kumar S."/>
            <person name="Horikawa D."/>
            <person name="Ishino K."/>
            <person name="Komine S."/>
            <person name="Tomita M."/>
            <person name="Blaxter M."/>
            <person name="Arakawa K."/>
        </authorList>
    </citation>
    <scope>NUCLEOTIDE SEQUENCE [LARGE SCALE GENOMIC DNA]</scope>
    <source>
        <strain evidence="4">Z151</strain>
    </source>
</reference>
<keyword evidence="1" id="KW-0175">Coiled coil</keyword>
<gene>
    <name evidence="3" type="ORF">BV898_03684</name>
</gene>
<dbReference type="GO" id="GO:0008333">
    <property type="term" value="P:endosome to lysosome transport"/>
    <property type="evidence" value="ECO:0007669"/>
    <property type="project" value="TreeGrafter"/>
</dbReference>
<evidence type="ECO:0000256" key="1">
    <source>
        <dbReference type="SAM" id="Coils"/>
    </source>
</evidence>
<dbReference type="GO" id="GO:0043130">
    <property type="term" value="F:ubiquitin binding"/>
    <property type="evidence" value="ECO:0007669"/>
    <property type="project" value="TreeGrafter"/>
</dbReference>
<proteinExistence type="predicted"/>
<sequence>MALMFGEEPPVYSKKPSSSGGKRARSSFNAYGTMPMPYPPQPSNPVYPAYPPVGGAYSQQQPAYPAYPPGRKRGPQFRTDLAKKGQERVLLVYSAGNEPSYPPLNPSNRNSYPPTINLLGTILIGCCVAANYSVFPLTDKSPGRTGTITDEHIRASLLSGVEEKLGRRLNEIVAQAQDEITSLTKTHDELERGKRNLDEIFERLEKEQRAVDRNIAVLTEKTAELRTAIEKSFHAGVF</sequence>
<dbReference type="Proteomes" id="UP000192578">
    <property type="component" value="Unassembled WGS sequence"/>
</dbReference>
<dbReference type="InterPro" id="IPR052070">
    <property type="entry name" value="ESCRT-I_UEV_domain"/>
</dbReference>